<accession>A0A9W7FEE0</accession>
<dbReference type="InterPro" id="IPR011051">
    <property type="entry name" value="RmlC_Cupin_sf"/>
</dbReference>
<reference evidence="5" key="1">
    <citation type="journal article" date="2023" name="Commun. Biol.">
        <title>Genome analysis of Parmales, the sister group of diatoms, reveals the evolutionary specialization of diatoms from phago-mixotrophs to photoautotrophs.</title>
        <authorList>
            <person name="Ban H."/>
            <person name="Sato S."/>
            <person name="Yoshikawa S."/>
            <person name="Yamada K."/>
            <person name="Nakamura Y."/>
            <person name="Ichinomiya M."/>
            <person name="Sato N."/>
            <person name="Blanc-Mathieu R."/>
            <person name="Endo H."/>
            <person name="Kuwata A."/>
            <person name="Ogata H."/>
        </authorList>
    </citation>
    <scope>NUCLEOTIDE SEQUENCE [LARGE SCALE GENOMIC DNA]</scope>
    <source>
        <strain evidence="5">NIES 3700</strain>
    </source>
</reference>
<keyword evidence="2" id="KW-0560">Oxidoreductase</keyword>
<dbReference type="Proteomes" id="UP001165122">
    <property type="component" value="Unassembled WGS sequence"/>
</dbReference>
<keyword evidence="3" id="KW-0408">Iron</keyword>
<dbReference type="Pfam" id="PF07847">
    <property type="entry name" value="PCO_ADO"/>
    <property type="match status" value="1"/>
</dbReference>
<dbReference type="InterPro" id="IPR014710">
    <property type="entry name" value="RmlC-like_jellyroll"/>
</dbReference>
<dbReference type="GO" id="GO:0016702">
    <property type="term" value="F:oxidoreductase activity, acting on single donors with incorporation of molecular oxygen, incorporation of two atoms of oxygen"/>
    <property type="evidence" value="ECO:0007669"/>
    <property type="project" value="InterPro"/>
</dbReference>
<dbReference type="Gene3D" id="2.60.120.10">
    <property type="entry name" value="Jelly Rolls"/>
    <property type="match status" value="1"/>
</dbReference>
<keyword evidence="5" id="KW-1185">Reference proteome</keyword>
<dbReference type="InterPro" id="IPR012864">
    <property type="entry name" value="PCO/ADO"/>
</dbReference>
<proteinExistence type="predicted"/>
<sequence length="228" mass="25393">MPMSSPLQTLISTLDAELSRISLRPSRINPRWTFLPDSSLNSSSSTSTIESSVKSYAQHLTSTLASPARILPSSPDSVRYIPIYESVETETLPEYEICLFYVPPKKSIPLHDHPDMIVYSSLLSGDLCVTQIDGRGWFSFLSPHKPRVFDAKVNELLKTFPKRNNLHQFETEKGCLILDVVTPGYIEGRECTYWGEGGTVEVPEESLEDFEVKTGEIDGFADGEGGNE</sequence>
<evidence type="ECO:0008006" key="6">
    <source>
        <dbReference type="Google" id="ProtNLM"/>
    </source>
</evidence>
<dbReference type="GO" id="GO:0046872">
    <property type="term" value="F:metal ion binding"/>
    <property type="evidence" value="ECO:0007669"/>
    <property type="project" value="UniProtKB-KW"/>
</dbReference>
<keyword evidence="1" id="KW-0479">Metal-binding</keyword>
<organism evidence="4 5">
    <name type="scientific">Triparma laevis f. longispina</name>
    <dbReference type="NCBI Taxonomy" id="1714387"/>
    <lineage>
        <taxon>Eukaryota</taxon>
        <taxon>Sar</taxon>
        <taxon>Stramenopiles</taxon>
        <taxon>Ochrophyta</taxon>
        <taxon>Bolidophyceae</taxon>
        <taxon>Parmales</taxon>
        <taxon>Triparmaceae</taxon>
        <taxon>Triparma</taxon>
    </lineage>
</organism>
<gene>
    <name evidence="4" type="ORF">TrLO_g13798</name>
</gene>
<evidence type="ECO:0000313" key="5">
    <source>
        <dbReference type="Proteomes" id="UP001165122"/>
    </source>
</evidence>
<dbReference type="PANTHER" id="PTHR22966:SF67">
    <property type="entry name" value="CYSTEINE DIOXYGENASE"/>
    <property type="match status" value="1"/>
</dbReference>
<comment type="caution">
    <text evidence="4">The sequence shown here is derived from an EMBL/GenBank/DDBJ whole genome shotgun (WGS) entry which is preliminary data.</text>
</comment>
<name>A0A9W7FEE0_9STRA</name>
<evidence type="ECO:0000256" key="3">
    <source>
        <dbReference type="ARBA" id="ARBA00023004"/>
    </source>
</evidence>
<evidence type="ECO:0000313" key="4">
    <source>
        <dbReference type="EMBL" id="GMI10617.1"/>
    </source>
</evidence>
<dbReference type="OrthoDB" id="271433at2759"/>
<evidence type="ECO:0000256" key="1">
    <source>
        <dbReference type="ARBA" id="ARBA00022723"/>
    </source>
</evidence>
<evidence type="ECO:0000256" key="2">
    <source>
        <dbReference type="ARBA" id="ARBA00023002"/>
    </source>
</evidence>
<dbReference type="AlphaFoldDB" id="A0A9W7FEE0"/>
<dbReference type="SUPFAM" id="SSF51182">
    <property type="entry name" value="RmlC-like cupins"/>
    <property type="match status" value="1"/>
</dbReference>
<dbReference type="EMBL" id="BRXW01000151">
    <property type="protein sequence ID" value="GMI10617.1"/>
    <property type="molecule type" value="Genomic_DNA"/>
</dbReference>
<dbReference type="PANTHER" id="PTHR22966">
    <property type="entry name" value="2-AMINOETHANETHIOL DIOXYGENASE"/>
    <property type="match status" value="1"/>
</dbReference>
<protein>
    <recommendedName>
        <fullName evidence="6">Cysteine dioxygenase</fullName>
    </recommendedName>
</protein>